<dbReference type="SUPFAM" id="SSF51120">
    <property type="entry name" value="beta-Roll"/>
    <property type="match status" value="1"/>
</dbReference>
<evidence type="ECO:0000313" key="3">
    <source>
        <dbReference type="Proteomes" id="UP000627715"/>
    </source>
</evidence>
<dbReference type="Gene3D" id="2.150.10.10">
    <property type="entry name" value="Serralysin-like metalloprotease, C-terminal"/>
    <property type="match status" value="1"/>
</dbReference>
<dbReference type="GO" id="GO:0005509">
    <property type="term" value="F:calcium ion binding"/>
    <property type="evidence" value="ECO:0007669"/>
    <property type="project" value="InterPro"/>
</dbReference>
<organism evidence="2 3">
    <name type="scientific">Pseudohongiella nitratireducens</name>
    <dbReference type="NCBI Taxonomy" id="1768907"/>
    <lineage>
        <taxon>Bacteria</taxon>
        <taxon>Pseudomonadati</taxon>
        <taxon>Pseudomonadota</taxon>
        <taxon>Gammaproteobacteria</taxon>
        <taxon>Pseudomonadales</taxon>
        <taxon>Pseudohongiellaceae</taxon>
        <taxon>Pseudohongiella</taxon>
    </lineage>
</organism>
<dbReference type="EMBL" id="BMIY01000003">
    <property type="protein sequence ID" value="GGG52691.1"/>
    <property type="molecule type" value="Genomic_DNA"/>
</dbReference>
<dbReference type="InterPro" id="IPR018511">
    <property type="entry name" value="Hemolysin-typ_Ca-bd_CS"/>
</dbReference>
<keyword evidence="1" id="KW-0106">Calcium</keyword>
<comment type="caution">
    <text evidence="2">The sequence shown here is derived from an EMBL/GenBank/DDBJ whole genome shotgun (WGS) entry which is preliminary data.</text>
</comment>
<keyword evidence="3" id="KW-1185">Reference proteome</keyword>
<dbReference type="PROSITE" id="PS00330">
    <property type="entry name" value="HEMOLYSIN_CALCIUM"/>
    <property type="match status" value="2"/>
</dbReference>
<dbReference type="Proteomes" id="UP000627715">
    <property type="component" value="Unassembled WGS sequence"/>
</dbReference>
<name>A0A917GNM6_9GAMM</name>
<gene>
    <name evidence="2" type="ORF">GCM10011403_07330</name>
</gene>
<reference evidence="2" key="1">
    <citation type="journal article" date="2014" name="Int. J. Syst. Evol. Microbiol.">
        <title>Complete genome sequence of Corynebacterium casei LMG S-19264T (=DSM 44701T), isolated from a smear-ripened cheese.</title>
        <authorList>
            <consortium name="US DOE Joint Genome Institute (JGI-PGF)"/>
            <person name="Walter F."/>
            <person name="Albersmeier A."/>
            <person name="Kalinowski J."/>
            <person name="Ruckert C."/>
        </authorList>
    </citation>
    <scope>NUCLEOTIDE SEQUENCE</scope>
    <source>
        <strain evidence="2">CGMCC 1.15425</strain>
    </source>
</reference>
<proteinExistence type="predicted"/>
<reference evidence="2" key="2">
    <citation type="submission" date="2020-09" db="EMBL/GenBank/DDBJ databases">
        <authorList>
            <person name="Sun Q."/>
            <person name="Zhou Y."/>
        </authorList>
    </citation>
    <scope>NUCLEOTIDE SEQUENCE</scope>
    <source>
        <strain evidence="2">CGMCC 1.15425</strain>
    </source>
</reference>
<dbReference type="InterPro" id="IPR001343">
    <property type="entry name" value="Hemolysn_Ca-bd"/>
</dbReference>
<dbReference type="AlphaFoldDB" id="A0A917GNM6"/>
<accession>A0A917GNM6</accession>
<dbReference type="InterPro" id="IPR011049">
    <property type="entry name" value="Serralysin-like_metalloprot_C"/>
</dbReference>
<dbReference type="Pfam" id="PF00353">
    <property type="entry name" value="HemolysinCabind"/>
    <property type="match status" value="1"/>
</dbReference>
<evidence type="ECO:0000256" key="1">
    <source>
        <dbReference type="ARBA" id="ARBA00022837"/>
    </source>
</evidence>
<protein>
    <submittedName>
        <fullName evidence="2">Uncharacterized protein</fullName>
    </submittedName>
</protein>
<sequence length="238" mass="25165">MDFNAFVNSDLSAEALANEAVNFYFNSQGLVAQALEVQVEMLIEAVWGEGSASDALVAEGVNFLSNGSSWADAMLILANAEQADQLLANEDGELVLVETYQTSETGWSSATGDDILRGGTGNDRLVGGDGNDLLDGGEGTDVAVYTGGAADFTFQVVYPDTAMVPEISLEYLQLQITRTATGETDTLQGIELLKIGGHYFELNEDLSGYNEGTDYALVEIIGQMSVEDVNGTGLAGVY</sequence>
<dbReference type="PRINTS" id="PR00313">
    <property type="entry name" value="CABNDNGRPT"/>
</dbReference>
<evidence type="ECO:0000313" key="2">
    <source>
        <dbReference type="EMBL" id="GGG52691.1"/>
    </source>
</evidence>